<dbReference type="SUPFAM" id="SSF90123">
    <property type="entry name" value="ABC transporter transmembrane region"/>
    <property type="match status" value="1"/>
</dbReference>
<evidence type="ECO:0000256" key="4">
    <source>
        <dbReference type="ARBA" id="ARBA00022741"/>
    </source>
</evidence>
<organism evidence="12 13">
    <name type="scientific">Hoeflea prorocentri</name>
    <dbReference type="NCBI Taxonomy" id="1922333"/>
    <lineage>
        <taxon>Bacteria</taxon>
        <taxon>Pseudomonadati</taxon>
        <taxon>Pseudomonadota</taxon>
        <taxon>Alphaproteobacteria</taxon>
        <taxon>Hyphomicrobiales</taxon>
        <taxon>Rhizobiaceae</taxon>
        <taxon>Hoeflea</taxon>
    </lineage>
</organism>
<dbReference type="GO" id="GO:0030253">
    <property type="term" value="P:protein secretion by the type I secretion system"/>
    <property type="evidence" value="ECO:0007669"/>
    <property type="project" value="InterPro"/>
</dbReference>
<dbReference type="SMART" id="SM00382">
    <property type="entry name" value="AAA"/>
    <property type="match status" value="1"/>
</dbReference>
<evidence type="ECO:0000256" key="5">
    <source>
        <dbReference type="ARBA" id="ARBA00022840"/>
    </source>
</evidence>
<dbReference type="AlphaFoldDB" id="A0A9X3ZIJ3"/>
<evidence type="ECO:0000259" key="11">
    <source>
        <dbReference type="PROSITE" id="PS50929"/>
    </source>
</evidence>
<feature type="transmembrane region" description="Helical" evidence="9">
    <location>
        <begin position="141"/>
        <end position="170"/>
    </location>
</feature>
<evidence type="ECO:0000256" key="7">
    <source>
        <dbReference type="ARBA" id="ARBA00023136"/>
    </source>
</evidence>
<reference evidence="12" key="1">
    <citation type="submission" date="2022-11" db="EMBL/GenBank/DDBJ databases">
        <title>Draft genome sequence of Hoeflea poritis E7-10 and Hoeflea prorocentri PM5-8, separated from scleractinian coral Porites lutea and marine dinoflagellate.</title>
        <authorList>
            <person name="Zhang G."/>
            <person name="Wei Q."/>
            <person name="Cai L."/>
        </authorList>
    </citation>
    <scope>NUCLEOTIDE SEQUENCE</scope>
    <source>
        <strain evidence="12">PM5-8</strain>
    </source>
</reference>
<dbReference type="PROSITE" id="PS50893">
    <property type="entry name" value="ABC_TRANSPORTER_2"/>
    <property type="match status" value="1"/>
</dbReference>
<accession>A0A9X3ZIJ3</accession>
<evidence type="ECO:0000256" key="8">
    <source>
        <dbReference type="SAM" id="MobiDB-lite"/>
    </source>
</evidence>
<keyword evidence="6 9" id="KW-1133">Transmembrane helix</keyword>
<feature type="domain" description="ABC transmembrane type-1" evidence="11">
    <location>
        <begin position="20"/>
        <end position="296"/>
    </location>
</feature>
<dbReference type="InterPro" id="IPR027417">
    <property type="entry name" value="P-loop_NTPase"/>
</dbReference>
<evidence type="ECO:0000256" key="2">
    <source>
        <dbReference type="ARBA" id="ARBA00005417"/>
    </source>
</evidence>
<dbReference type="PANTHER" id="PTHR24221">
    <property type="entry name" value="ATP-BINDING CASSETTE SUB-FAMILY B"/>
    <property type="match status" value="1"/>
</dbReference>
<dbReference type="GO" id="GO:0016887">
    <property type="term" value="F:ATP hydrolysis activity"/>
    <property type="evidence" value="ECO:0007669"/>
    <property type="project" value="InterPro"/>
</dbReference>
<name>A0A9X3ZIJ3_9HYPH</name>
<feature type="transmembrane region" description="Helical" evidence="9">
    <location>
        <begin position="20"/>
        <end position="41"/>
    </location>
</feature>
<evidence type="ECO:0000256" key="3">
    <source>
        <dbReference type="ARBA" id="ARBA00022692"/>
    </source>
</evidence>
<dbReference type="GO" id="GO:0005886">
    <property type="term" value="C:plasma membrane"/>
    <property type="evidence" value="ECO:0007669"/>
    <property type="project" value="UniProtKB-SubCell"/>
</dbReference>
<dbReference type="GO" id="GO:0034040">
    <property type="term" value="F:ATPase-coupled lipid transmembrane transporter activity"/>
    <property type="evidence" value="ECO:0007669"/>
    <property type="project" value="TreeGrafter"/>
</dbReference>
<dbReference type="PROSITE" id="PS00211">
    <property type="entry name" value="ABC_TRANSPORTER_1"/>
    <property type="match status" value="1"/>
</dbReference>
<evidence type="ECO:0000313" key="13">
    <source>
        <dbReference type="Proteomes" id="UP001151234"/>
    </source>
</evidence>
<gene>
    <name evidence="12" type="ORF">OQ273_13505</name>
</gene>
<dbReference type="Gene3D" id="3.40.50.300">
    <property type="entry name" value="P-loop containing nucleotide triphosphate hydrolases"/>
    <property type="match status" value="1"/>
</dbReference>
<feature type="region of interest" description="Disordered" evidence="8">
    <location>
        <begin position="570"/>
        <end position="590"/>
    </location>
</feature>
<dbReference type="GO" id="GO:0030256">
    <property type="term" value="C:type I protein secretion system complex"/>
    <property type="evidence" value="ECO:0007669"/>
    <property type="project" value="InterPro"/>
</dbReference>
<protein>
    <submittedName>
        <fullName evidence="12">Type I secretion system permease/ATPase</fullName>
    </submittedName>
</protein>
<evidence type="ECO:0000256" key="6">
    <source>
        <dbReference type="ARBA" id="ARBA00022989"/>
    </source>
</evidence>
<evidence type="ECO:0000256" key="9">
    <source>
        <dbReference type="SAM" id="Phobius"/>
    </source>
</evidence>
<feature type="transmembrane region" description="Helical" evidence="9">
    <location>
        <begin position="53"/>
        <end position="73"/>
    </location>
</feature>
<dbReference type="RefSeq" id="WP_267991022.1">
    <property type="nucleotide sequence ID" value="NZ_JAPJZI010000001.1"/>
</dbReference>
<dbReference type="PROSITE" id="PS50929">
    <property type="entry name" value="ABC_TM1F"/>
    <property type="match status" value="1"/>
</dbReference>
<proteinExistence type="inferred from homology"/>
<dbReference type="Gene3D" id="1.20.1560.10">
    <property type="entry name" value="ABC transporter type 1, transmembrane domain"/>
    <property type="match status" value="1"/>
</dbReference>
<feature type="domain" description="ABC transporter" evidence="10">
    <location>
        <begin position="327"/>
        <end position="570"/>
    </location>
</feature>
<dbReference type="InterPro" id="IPR017871">
    <property type="entry name" value="ABC_transporter-like_CS"/>
</dbReference>
<dbReference type="InterPro" id="IPR003593">
    <property type="entry name" value="AAA+_ATPase"/>
</dbReference>
<dbReference type="InterPro" id="IPR011527">
    <property type="entry name" value="ABC1_TM_dom"/>
</dbReference>
<dbReference type="GO" id="GO:0140359">
    <property type="term" value="F:ABC-type transporter activity"/>
    <property type="evidence" value="ECO:0007669"/>
    <property type="project" value="InterPro"/>
</dbReference>
<dbReference type="SUPFAM" id="SSF52540">
    <property type="entry name" value="P-loop containing nucleoside triphosphate hydrolases"/>
    <property type="match status" value="1"/>
</dbReference>
<keyword evidence="3 9" id="KW-0812">Transmembrane</keyword>
<comment type="similarity">
    <text evidence="2">Belongs to the ABC transporter superfamily.</text>
</comment>
<dbReference type="Pfam" id="PF00005">
    <property type="entry name" value="ABC_tran"/>
    <property type="match status" value="1"/>
</dbReference>
<dbReference type="InterPro" id="IPR010128">
    <property type="entry name" value="ATPase_T1SS_PrtD-like"/>
</dbReference>
<evidence type="ECO:0000259" key="10">
    <source>
        <dbReference type="PROSITE" id="PS50893"/>
    </source>
</evidence>
<dbReference type="EMBL" id="JAPJZI010000001">
    <property type="protein sequence ID" value="MDA5399595.1"/>
    <property type="molecule type" value="Genomic_DNA"/>
</dbReference>
<dbReference type="Pfam" id="PF00664">
    <property type="entry name" value="ABC_membrane"/>
    <property type="match status" value="1"/>
</dbReference>
<evidence type="ECO:0000313" key="12">
    <source>
        <dbReference type="EMBL" id="MDA5399595.1"/>
    </source>
</evidence>
<dbReference type="Proteomes" id="UP001151234">
    <property type="component" value="Unassembled WGS sequence"/>
</dbReference>
<comment type="caution">
    <text evidence="12">The sequence shown here is derived from an EMBL/GenBank/DDBJ whole genome shotgun (WGS) entry which is preliminary data.</text>
</comment>
<dbReference type="NCBIfam" id="TIGR01842">
    <property type="entry name" value="type_I_sec_PrtD"/>
    <property type="match status" value="1"/>
</dbReference>
<evidence type="ECO:0000256" key="1">
    <source>
        <dbReference type="ARBA" id="ARBA00004651"/>
    </source>
</evidence>
<keyword evidence="13" id="KW-1185">Reference proteome</keyword>
<dbReference type="PANTHER" id="PTHR24221:SF248">
    <property type="entry name" value="ABC TRANSPORTER TRANSMEMBRANE REGION"/>
    <property type="match status" value="1"/>
</dbReference>
<comment type="subcellular location">
    <subcellularLocation>
        <location evidence="1">Cell membrane</location>
        <topology evidence="1">Multi-pass membrane protein</topology>
    </subcellularLocation>
</comment>
<dbReference type="InterPro" id="IPR036640">
    <property type="entry name" value="ABC1_TM_sf"/>
</dbReference>
<keyword evidence="7 9" id="KW-0472">Membrane</keyword>
<dbReference type="GO" id="GO:0005524">
    <property type="term" value="F:ATP binding"/>
    <property type="evidence" value="ECO:0007669"/>
    <property type="project" value="UniProtKB-KW"/>
</dbReference>
<dbReference type="InterPro" id="IPR003439">
    <property type="entry name" value="ABC_transporter-like_ATP-bd"/>
</dbReference>
<keyword evidence="4" id="KW-0547">Nucleotide-binding</keyword>
<keyword evidence="5" id="KW-0067">ATP-binding</keyword>
<sequence length="590" mass="63228">MSIKDSQFQLATRRLRSSFIGVGLFSAAVNILMLTGPLFMLQIYDRVLSSRSVPTLVALVVLVGVLYAFMAVFDFIRVRLLSRAAHRFDLELMPLAQKTLIYQGLAAGRLSSRPEQDLSAVRQFVGSNGPVALLDLPWVPFYLALVFLLHQWLGFLALAGALIVITLALINEFATRGAIREGAGHEFSASLIGQQVHDNSEPLVAMGMAGRMTDKWGEIRRLALAHTQRATGTAEMVSASSRAFRLLLQSSILALGAYLAIHQQISAGAIVAASIIAGRALAPVDQAIGQWKGFVRARLAFSRLKKAIGDIGLEETRTQLPEPEGTVDVSGLIKLMPEAEQAGANNRPPILQDINFKLRPGDGLGVIGPSTAGKSSLARLLTGIWLPDRGSVTLDGAGFSLWDQEALGRHIGYLPQDVCLINGTIRQNVSRFDAEAQDYDVIAAAQLAGVHDMVLALPEGYDTTIGQGGTMLSGGQAQRIALAQAVYKQPALVVLDEPNSNMDTEGDAALSDCIKALRASGSTVIVMAHRPSAIASVNKILMLKGGRQVDFGDKQEVLQRATRAVSSERVNPGADEVRVLKPHTKAAPAE</sequence>
<dbReference type="InterPro" id="IPR039421">
    <property type="entry name" value="Type_1_exporter"/>
</dbReference>